<evidence type="ECO:0000313" key="3">
    <source>
        <dbReference type="Proteomes" id="UP000031449"/>
    </source>
</evidence>
<protein>
    <submittedName>
        <fullName evidence="2">Uncharacterized protein</fullName>
    </submittedName>
</protein>
<dbReference type="KEGG" id="jeo:JMA_37820"/>
<reference evidence="2 3" key="1">
    <citation type="submission" date="2014-08" db="EMBL/GenBank/DDBJ databases">
        <title>Complete genome of a marine bacteria Jeotgalibacillus malaysiensis.</title>
        <authorList>
            <person name="Yaakop A.S."/>
            <person name="Chan K.-G."/>
            <person name="Goh K.M."/>
        </authorList>
    </citation>
    <scope>NUCLEOTIDE SEQUENCE [LARGE SCALE GENOMIC DNA]</scope>
    <source>
        <strain evidence="2 3">D5</strain>
        <plasmid evidence="3">Plasmid</plasmid>
    </source>
</reference>
<feature type="transmembrane region" description="Helical" evidence="1">
    <location>
        <begin position="51"/>
        <end position="76"/>
    </location>
</feature>
<name>A0A0B5AS71_9BACL</name>
<proteinExistence type="predicted"/>
<feature type="transmembrane region" description="Helical" evidence="1">
    <location>
        <begin position="21"/>
        <end position="39"/>
    </location>
</feature>
<evidence type="ECO:0000313" key="2">
    <source>
        <dbReference type="EMBL" id="AJD93100.1"/>
    </source>
</evidence>
<dbReference type="BioCyc" id="JESP1508404:G14D9-13066-MONOMER"/>
<accession>A0A0B5AS71</accession>
<keyword evidence="1" id="KW-0812">Transmembrane</keyword>
<feature type="transmembrane region" description="Helical" evidence="1">
    <location>
        <begin position="88"/>
        <end position="107"/>
    </location>
</feature>
<organism evidence="2 3">
    <name type="scientific">Jeotgalibacillus malaysiensis</name>
    <dbReference type="NCBI Taxonomy" id="1508404"/>
    <lineage>
        <taxon>Bacteria</taxon>
        <taxon>Bacillati</taxon>
        <taxon>Bacillota</taxon>
        <taxon>Bacilli</taxon>
        <taxon>Bacillales</taxon>
        <taxon>Caryophanaceae</taxon>
        <taxon>Jeotgalibacillus</taxon>
    </lineage>
</organism>
<dbReference type="EMBL" id="CP009417">
    <property type="protein sequence ID" value="AJD93100.1"/>
    <property type="molecule type" value="Genomic_DNA"/>
</dbReference>
<keyword evidence="1" id="KW-1133">Transmembrane helix</keyword>
<dbReference type="AlphaFoldDB" id="A0A0B5AS71"/>
<evidence type="ECO:0000256" key="1">
    <source>
        <dbReference type="SAM" id="Phobius"/>
    </source>
</evidence>
<keyword evidence="3" id="KW-1185">Reference proteome</keyword>
<keyword evidence="2" id="KW-0614">Plasmid</keyword>
<dbReference type="Proteomes" id="UP000031449">
    <property type="component" value="Plasmid unnamed"/>
</dbReference>
<geneLocation type="plasmid" evidence="3"/>
<keyword evidence="1" id="KW-0472">Membrane</keyword>
<feature type="transmembrane region" description="Helical" evidence="1">
    <location>
        <begin position="127"/>
        <end position="145"/>
    </location>
</feature>
<gene>
    <name evidence="2" type="ORF">JMA_37820</name>
</gene>
<sequence>MNGEKLKEAWGEVTKAELVGWFVFAGVFSVLFAYYTIFWQMGSDKIEFSYLIFKLIMVGVFLGLGAIAVKVGYNGIQSGSNQVEENELIRAFSGAIFFGLLLSLSLVAEAFSLTLRGNQLYEYVQGFFYFGLMTGAGMSWYLVLINHLSKKERQQAGAE</sequence>
<dbReference type="HOGENOM" id="CLU_1658458_0_0_9"/>